<feature type="region of interest" description="Disordered" evidence="1">
    <location>
        <begin position="1"/>
        <end position="42"/>
    </location>
</feature>
<accession>A0AAW0IMD5</accession>
<dbReference type="AlphaFoldDB" id="A0AAW0IMD5"/>
<feature type="non-terminal residue" evidence="2">
    <location>
        <position position="1"/>
    </location>
</feature>
<sequence>PLSSPGQEGPCPPRPLPLRLHKVAGRRPPTRLEGRGPRGSPADVLHRSGHALGTQGCTGCGWVAVQCTLSCSSVPPSTHPTCLGHPQDGNPAHLALKVNLSAAGALWFRQLVSSSGARPPIFARRPLSGSSGYAPPARPAPSALPAAVGAVAVLCVPPAAAASAVT</sequence>
<keyword evidence="3" id="KW-1185">Reference proteome</keyword>
<proteinExistence type="predicted"/>
<reference evidence="2 3" key="1">
    <citation type="journal article" date="2023" name="bioRxiv">
        <title>Conserved and derived expression patterns and positive selection on dental genes reveal complex evolutionary context of ever-growing rodent molars.</title>
        <authorList>
            <person name="Calamari Z.T."/>
            <person name="Song A."/>
            <person name="Cohen E."/>
            <person name="Akter M."/>
            <person name="Roy R.D."/>
            <person name="Hallikas O."/>
            <person name="Christensen M.M."/>
            <person name="Li P."/>
            <person name="Marangoni P."/>
            <person name="Jernvall J."/>
            <person name="Klein O.D."/>
        </authorList>
    </citation>
    <scope>NUCLEOTIDE SEQUENCE [LARGE SCALE GENOMIC DNA]</scope>
    <source>
        <strain evidence="2">V071</strain>
    </source>
</reference>
<comment type="caution">
    <text evidence="2">The sequence shown here is derived from an EMBL/GenBank/DDBJ whole genome shotgun (WGS) entry which is preliminary data.</text>
</comment>
<organism evidence="2 3">
    <name type="scientific">Myodes glareolus</name>
    <name type="common">Bank vole</name>
    <name type="synonym">Clethrionomys glareolus</name>
    <dbReference type="NCBI Taxonomy" id="447135"/>
    <lineage>
        <taxon>Eukaryota</taxon>
        <taxon>Metazoa</taxon>
        <taxon>Chordata</taxon>
        <taxon>Craniata</taxon>
        <taxon>Vertebrata</taxon>
        <taxon>Euteleostomi</taxon>
        <taxon>Mammalia</taxon>
        <taxon>Eutheria</taxon>
        <taxon>Euarchontoglires</taxon>
        <taxon>Glires</taxon>
        <taxon>Rodentia</taxon>
        <taxon>Myomorpha</taxon>
        <taxon>Muroidea</taxon>
        <taxon>Cricetidae</taxon>
        <taxon>Arvicolinae</taxon>
        <taxon>Myodes</taxon>
    </lineage>
</organism>
<evidence type="ECO:0000313" key="2">
    <source>
        <dbReference type="EMBL" id="KAK7815484.1"/>
    </source>
</evidence>
<evidence type="ECO:0000313" key="3">
    <source>
        <dbReference type="Proteomes" id="UP001488838"/>
    </source>
</evidence>
<gene>
    <name evidence="2" type="ORF">U0070_005596</name>
</gene>
<feature type="compositionally biased region" description="Basic residues" evidence="1">
    <location>
        <begin position="19"/>
        <end position="29"/>
    </location>
</feature>
<name>A0AAW0IMD5_MYOGA</name>
<evidence type="ECO:0000256" key="1">
    <source>
        <dbReference type="SAM" id="MobiDB-lite"/>
    </source>
</evidence>
<protein>
    <submittedName>
        <fullName evidence="2">Uncharacterized protein</fullName>
    </submittedName>
</protein>
<dbReference type="Proteomes" id="UP001488838">
    <property type="component" value="Unassembled WGS sequence"/>
</dbReference>
<dbReference type="EMBL" id="JBBHLL010000112">
    <property type="protein sequence ID" value="KAK7815484.1"/>
    <property type="molecule type" value="Genomic_DNA"/>
</dbReference>